<dbReference type="RefSeq" id="WP_101640850.1">
    <property type="nucleotide sequence ID" value="NZ_PGUY01000017.1"/>
</dbReference>
<gene>
    <name evidence="2" type="ORF">CUU66_06430</name>
</gene>
<feature type="transmembrane region" description="Helical" evidence="1">
    <location>
        <begin position="6"/>
        <end position="27"/>
    </location>
</feature>
<comment type="caution">
    <text evidence="2">The sequence shown here is derived from an EMBL/GenBank/DDBJ whole genome shotgun (WGS) entry which is preliminary data.</text>
</comment>
<keyword evidence="1" id="KW-1133">Transmembrane helix</keyword>
<dbReference type="OrthoDB" id="2916129at2"/>
<reference evidence="2 3" key="1">
    <citation type="submission" date="2017-11" db="EMBL/GenBank/DDBJ databases">
        <title>Comparitive Functional Genomics of Dry Heat Resistant strains isolated from the Viking Spacecraft.</title>
        <authorList>
            <person name="Seuylemezian A."/>
            <person name="Cooper K."/>
            <person name="Vaishampayan P."/>
        </authorList>
    </citation>
    <scope>NUCLEOTIDE SEQUENCE [LARGE SCALE GENOMIC DNA]</scope>
    <source>
        <strain evidence="2 3">V1-29</strain>
    </source>
</reference>
<organism evidence="2 3">
    <name type="scientific">Peribacillus deserti</name>
    <dbReference type="NCBI Taxonomy" id="673318"/>
    <lineage>
        <taxon>Bacteria</taxon>
        <taxon>Bacillati</taxon>
        <taxon>Bacillota</taxon>
        <taxon>Bacilli</taxon>
        <taxon>Bacillales</taxon>
        <taxon>Bacillaceae</taxon>
        <taxon>Peribacillus</taxon>
    </lineage>
</organism>
<feature type="transmembrane region" description="Helical" evidence="1">
    <location>
        <begin position="39"/>
        <end position="63"/>
    </location>
</feature>
<evidence type="ECO:0000313" key="2">
    <source>
        <dbReference type="EMBL" id="PLT30784.1"/>
    </source>
</evidence>
<evidence type="ECO:0000256" key="1">
    <source>
        <dbReference type="SAM" id="Phobius"/>
    </source>
</evidence>
<dbReference type="EMBL" id="PGUY01000017">
    <property type="protein sequence ID" value="PLT30784.1"/>
    <property type="molecule type" value="Genomic_DNA"/>
</dbReference>
<sequence>MFSLDIFRKILVIFCAIAIPCSLLAIWFGVTGTAKEKGILTLVFCVGMPLFVFIFYKIVSLIFNRMNQ</sequence>
<proteinExistence type="predicted"/>
<keyword evidence="3" id="KW-1185">Reference proteome</keyword>
<name>A0A2N5M8U5_9BACI</name>
<keyword evidence="1" id="KW-0812">Transmembrane</keyword>
<protein>
    <submittedName>
        <fullName evidence="2">Uncharacterized protein</fullName>
    </submittedName>
</protein>
<dbReference type="Proteomes" id="UP000234748">
    <property type="component" value="Unassembled WGS sequence"/>
</dbReference>
<dbReference type="AlphaFoldDB" id="A0A2N5M8U5"/>
<evidence type="ECO:0000313" key="3">
    <source>
        <dbReference type="Proteomes" id="UP000234748"/>
    </source>
</evidence>
<accession>A0A2N5M8U5</accession>
<keyword evidence="1" id="KW-0472">Membrane</keyword>